<dbReference type="GeneID" id="73342273"/>
<evidence type="ECO:0000313" key="2">
    <source>
        <dbReference type="Proteomes" id="UP000830671"/>
    </source>
</evidence>
<gene>
    <name evidence="1" type="ORF">CLUP02_08273</name>
</gene>
<proteinExistence type="predicted"/>
<organism evidence="1 2">
    <name type="scientific">Colletotrichum lupini</name>
    <dbReference type="NCBI Taxonomy" id="145971"/>
    <lineage>
        <taxon>Eukaryota</taxon>
        <taxon>Fungi</taxon>
        <taxon>Dikarya</taxon>
        <taxon>Ascomycota</taxon>
        <taxon>Pezizomycotina</taxon>
        <taxon>Sordariomycetes</taxon>
        <taxon>Hypocreomycetidae</taxon>
        <taxon>Glomerellales</taxon>
        <taxon>Glomerellaceae</taxon>
        <taxon>Colletotrichum</taxon>
        <taxon>Colletotrichum acutatum species complex</taxon>
    </lineage>
</organism>
<dbReference type="RefSeq" id="XP_049144406.1">
    <property type="nucleotide sequence ID" value="XM_049287263.1"/>
</dbReference>
<dbReference type="AlphaFoldDB" id="A0A9Q8SSS6"/>
<accession>A0A9Q8SSS6</accession>
<keyword evidence="2" id="KW-1185">Reference proteome</keyword>
<dbReference type="Proteomes" id="UP000830671">
    <property type="component" value="Chromosome 4"/>
</dbReference>
<evidence type="ECO:0000313" key="1">
    <source>
        <dbReference type="EMBL" id="UQC82783.1"/>
    </source>
</evidence>
<dbReference type="EMBL" id="CP019476">
    <property type="protein sequence ID" value="UQC82783.1"/>
    <property type="molecule type" value="Genomic_DNA"/>
</dbReference>
<reference evidence="1" key="1">
    <citation type="journal article" date="2021" name="Mol. Plant Microbe Interact.">
        <title>Complete Genome Sequence of the Plant-Pathogenic Fungus Colletotrichum lupini.</title>
        <authorList>
            <person name="Baroncelli R."/>
            <person name="Pensec F."/>
            <person name="Da Lio D."/>
            <person name="Boufleur T."/>
            <person name="Vicente I."/>
            <person name="Sarrocco S."/>
            <person name="Picot A."/>
            <person name="Baraldi E."/>
            <person name="Sukno S."/>
            <person name="Thon M."/>
            <person name="Le Floch G."/>
        </authorList>
    </citation>
    <scope>NUCLEOTIDE SEQUENCE</scope>
    <source>
        <strain evidence="1">IMI 504893</strain>
    </source>
</reference>
<name>A0A9Q8SSS6_9PEZI</name>
<protein>
    <submittedName>
        <fullName evidence="1">Uncharacterized protein</fullName>
    </submittedName>
</protein>
<dbReference type="KEGG" id="clup:CLUP02_08273"/>
<sequence>MPARSNGRSKTVFATRGEALALIASHSCLHVLAACQTSRISIQKWFYAVPLSFTSLPSKTRKLSKVEGLATRLSPVPAVRRGSFIPTQIAGCTQHRIFAEEYLLSHRSSSRRSRLSIHAFGHSSTSNFLTSLLHFLQPHIRQSHRTNHPTSFANLLVDRIDSESFATGTYSSLNDARLRDLFSRYTAAAAFFGDDLCPLRSSDI</sequence>
<dbReference type="PROSITE" id="PS51257">
    <property type="entry name" value="PROKAR_LIPOPROTEIN"/>
    <property type="match status" value="1"/>
</dbReference>